<accession>A0ABW2XBF0</accession>
<feature type="domain" description="Peptidase M15C" evidence="3">
    <location>
        <begin position="169"/>
        <end position="249"/>
    </location>
</feature>
<comment type="caution">
    <text evidence="4">The sequence shown here is derived from an EMBL/GenBank/DDBJ whole genome shotgun (WGS) entry which is preliminary data.</text>
</comment>
<evidence type="ECO:0000256" key="1">
    <source>
        <dbReference type="SAM" id="MobiDB-lite"/>
    </source>
</evidence>
<feature type="compositionally biased region" description="Low complexity" evidence="1">
    <location>
        <begin position="35"/>
        <end position="64"/>
    </location>
</feature>
<dbReference type="EMBL" id="JBHTGP010000003">
    <property type="protein sequence ID" value="MFD0683796.1"/>
    <property type="molecule type" value="Genomic_DNA"/>
</dbReference>
<keyword evidence="2" id="KW-0732">Signal</keyword>
<dbReference type="Proteomes" id="UP001597063">
    <property type="component" value="Unassembled WGS sequence"/>
</dbReference>
<dbReference type="InterPro" id="IPR039561">
    <property type="entry name" value="Peptidase_M15C"/>
</dbReference>
<dbReference type="Gene3D" id="3.30.1380.10">
    <property type="match status" value="1"/>
</dbReference>
<evidence type="ECO:0000259" key="3">
    <source>
        <dbReference type="Pfam" id="PF13539"/>
    </source>
</evidence>
<dbReference type="RefSeq" id="WP_131757322.1">
    <property type="nucleotide sequence ID" value="NZ_CAACUY010000029.1"/>
</dbReference>
<feature type="chain" id="PRO_5046832900" evidence="2">
    <location>
        <begin position="24"/>
        <end position="253"/>
    </location>
</feature>
<proteinExistence type="predicted"/>
<evidence type="ECO:0000313" key="5">
    <source>
        <dbReference type="Proteomes" id="UP001597063"/>
    </source>
</evidence>
<dbReference type="PROSITE" id="PS51257">
    <property type="entry name" value="PROKAR_LIPOPROTEIN"/>
    <property type="match status" value="1"/>
</dbReference>
<dbReference type="Pfam" id="PF13539">
    <property type="entry name" value="Peptidase_M15_4"/>
    <property type="match status" value="1"/>
</dbReference>
<feature type="region of interest" description="Disordered" evidence="1">
    <location>
        <begin position="25"/>
        <end position="67"/>
    </location>
</feature>
<dbReference type="GO" id="GO:0016787">
    <property type="term" value="F:hydrolase activity"/>
    <property type="evidence" value="ECO:0007669"/>
    <property type="project" value="UniProtKB-KW"/>
</dbReference>
<name>A0ABW2XBF0_9ACTN</name>
<feature type="signal peptide" evidence="2">
    <location>
        <begin position="1"/>
        <end position="23"/>
    </location>
</feature>
<keyword evidence="5" id="KW-1185">Reference proteome</keyword>
<gene>
    <name evidence="4" type="ORF">ACFQZM_04745</name>
</gene>
<evidence type="ECO:0000313" key="4">
    <source>
        <dbReference type="EMBL" id="MFD0683796.1"/>
    </source>
</evidence>
<evidence type="ECO:0000256" key="2">
    <source>
        <dbReference type="SAM" id="SignalP"/>
    </source>
</evidence>
<reference evidence="5" key="1">
    <citation type="journal article" date="2019" name="Int. J. Syst. Evol. Microbiol.">
        <title>The Global Catalogue of Microorganisms (GCM) 10K type strain sequencing project: providing services to taxonomists for standard genome sequencing and annotation.</title>
        <authorList>
            <consortium name="The Broad Institute Genomics Platform"/>
            <consortium name="The Broad Institute Genome Sequencing Center for Infectious Disease"/>
            <person name="Wu L."/>
            <person name="Ma J."/>
        </authorList>
    </citation>
    <scope>NUCLEOTIDE SEQUENCE [LARGE SCALE GENOMIC DNA]</scope>
    <source>
        <strain evidence="5">JCM 9371</strain>
    </source>
</reference>
<dbReference type="InterPro" id="IPR009045">
    <property type="entry name" value="Zn_M74/Hedgehog-like"/>
</dbReference>
<dbReference type="EC" id="3.4.-.-" evidence="4"/>
<keyword evidence="4" id="KW-0378">Hydrolase</keyword>
<organism evidence="4 5">
    <name type="scientific">Actinomadura fibrosa</name>
    <dbReference type="NCBI Taxonomy" id="111802"/>
    <lineage>
        <taxon>Bacteria</taxon>
        <taxon>Bacillati</taxon>
        <taxon>Actinomycetota</taxon>
        <taxon>Actinomycetes</taxon>
        <taxon>Streptosporangiales</taxon>
        <taxon>Thermomonosporaceae</taxon>
        <taxon>Actinomadura</taxon>
    </lineage>
</organism>
<dbReference type="SUPFAM" id="SSF55166">
    <property type="entry name" value="Hedgehog/DD-peptidase"/>
    <property type="match status" value="1"/>
</dbReference>
<protein>
    <submittedName>
        <fullName evidence="4">M15 family metallopeptidase</fullName>
        <ecNumber evidence="4">3.4.-.-</ecNumber>
    </submittedName>
</protein>
<sequence length="253" mass="26769">MPGRGPVRAAVSAAAFIAVTSAATGCGNGSGDSGKSGSATPATPPTASGTPAPSPASPTASPSPQGFRSEIKKVTAGDLRYSWKKGCPVAPSGLRMIEMTYWGMDRRPHAGGRLVVNAREAADLVKVFRKLYDQRYPIRRMEPVDAYKGSDFQSIEADNTSAFNCRNATGSSSWSQHAYGLAVDLNPCENPYVSASGRIEHPDCVKYGNRKNRDPGVVHAGDKVVKAFASIGWGWGGSWNGTKDFQHFSASGR</sequence>